<evidence type="ECO:0000256" key="1">
    <source>
        <dbReference type="SAM" id="MobiDB-lite"/>
    </source>
</evidence>
<evidence type="ECO:0000259" key="2">
    <source>
        <dbReference type="Pfam" id="PF10536"/>
    </source>
</evidence>
<gene>
    <name evidence="3" type="ORF">GSCOC_T00013608001</name>
</gene>
<organism evidence="3 4">
    <name type="scientific">Coffea canephora</name>
    <name type="common">Robusta coffee</name>
    <dbReference type="NCBI Taxonomy" id="49390"/>
    <lineage>
        <taxon>Eukaryota</taxon>
        <taxon>Viridiplantae</taxon>
        <taxon>Streptophyta</taxon>
        <taxon>Embryophyta</taxon>
        <taxon>Tracheophyta</taxon>
        <taxon>Spermatophyta</taxon>
        <taxon>Magnoliopsida</taxon>
        <taxon>eudicotyledons</taxon>
        <taxon>Gunneridae</taxon>
        <taxon>Pentapetalae</taxon>
        <taxon>asterids</taxon>
        <taxon>lamiids</taxon>
        <taxon>Gentianales</taxon>
        <taxon>Rubiaceae</taxon>
        <taxon>Ixoroideae</taxon>
        <taxon>Gardenieae complex</taxon>
        <taxon>Bertiereae - Coffeeae clade</taxon>
        <taxon>Coffeeae</taxon>
        <taxon>Coffea</taxon>
    </lineage>
</organism>
<keyword evidence="4" id="KW-1185">Reference proteome</keyword>
<dbReference type="EMBL" id="HG739314">
    <property type="protein sequence ID" value="CDP18366.1"/>
    <property type="molecule type" value="Genomic_DNA"/>
</dbReference>
<dbReference type="Proteomes" id="UP000295252">
    <property type="component" value="Unassembled WGS sequence"/>
</dbReference>
<protein>
    <submittedName>
        <fullName evidence="3">DH200=94 genomic scaffold, scaffold_230</fullName>
    </submittedName>
</protein>
<dbReference type="GO" id="GO:0010073">
    <property type="term" value="P:meristem maintenance"/>
    <property type="evidence" value="ECO:0007669"/>
    <property type="project" value="InterPro"/>
</dbReference>
<evidence type="ECO:0000313" key="3">
    <source>
        <dbReference type="EMBL" id="CDP18366.1"/>
    </source>
</evidence>
<feature type="domain" description="Aminotransferase-like plant mobile" evidence="2">
    <location>
        <begin position="44"/>
        <end position="162"/>
    </location>
</feature>
<accession>A0A068VC97</accession>
<evidence type="ECO:0000313" key="4">
    <source>
        <dbReference type="Proteomes" id="UP000295252"/>
    </source>
</evidence>
<dbReference type="InterPro" id="IPR019557">
    <property type="entry name" value="AminoTfrase-like_pln_mobile"/>
</dbReference>
<feature type="compositionally biased region" description="Acidic residues" evidence="1">
    <location>
        <begin position="417"/>
        <end position="426"/>
    </location>
</feature>
<dbReference type="AlphaFoldDB" id="A0A068VC97"/>
<dbReference type="Pfam" id="PF10536">
    <property type="entry name" value="PMD"/>
    <property type="match status" value="1"/>
</dbReference>
<reference evidence="4" key="1">
    <citation type="journal article" date="2014" name="Science">
        <title>The coffee genome provides insight into the convergent evolution of caffeine biosynthesis.</title>
        <authorList>
            <person name="Denoeud F."/>
            <person name="Carretero-Paulet L."/>
            <person name="Dereeper A."/>
            <person name="Droc G."/>
            <person name="Guyot R."/>
            <person name="Pietrella M."/>
            <person name="Zheng C."/>
            <person name="Alberti A."/>
            <person name="Anthony F."/>
            <person name="Aprea G."/>
            <person name="Aury J.M."/>
            <person name="Bento P."/>
            <person name="Bernard M."/>
            <person name="Bocs S."/>
            <person name="Campa C."/>
            <person name="Cenci A."/>
            <person name="Combes M.C."/>
            <person name="Crouzillat D."/>
            <person name="Da Silva C."/>
            <person name="Daddiego L."/>
            <person name="De Bellis F."/>
            <person name="Dussert S."/>
            <person name="Garsmeur O."/>
            <person name="Gayraud T."/>
            <person name="Guignon V."/>
            <person name="Jahn K."/>
            <person name="Jamilloux V."/>
            <person name="Joet T."/>
            <person name="Labadie K."/>
            <person name="Lan T."/>
            <person name="Leclercq J."/>
            <person name="Lepelley M."/>
            <person name="Leroy T."/>
            <person name="Li L.T."/>
            <person name="Librado P."/>
            <person name="Lopez L."/>
            <person name="Munoz A."/>
            <person name="Noel B."/>
            <person name="Pallavicini A."/>
            <person name="Perrotta G."/>
            <person name="Poncet V."/>
            <person name="Pot D."/>
            <person name="Priyono X."/>
            <person name="Rigoreau M."/>
            <person name="Rouard M."/>
            <person name="Rozas J."/>
            <person name="Tranchant-Dubreuil C."/>
            <person name="VanBuren R."/>
            <person name="Zhang Q."/>
            <person name="Andrade A.C."/>
            <person name="Argout X."/>
            <person name="Bertrand B."/>
            <person name="de Kochko A."/>
            <person name="Graziosi G."/>
            <person name="Henry R.J."/>
            <person name="Jayarama X."/>
            <person name="Ming R."/>
            <person name="Nagai C."/>
            <person name="Rounsley S."/>
            <person name="Sankoff D."/>
            <person name="Giuliano G."/>
            <person name="Albert V.A."/>
            <person name="Wincker P."/>
            <person name="Lashermes P."/>
        </authorList>
    </citation>
    <scope>NUCLEOTIDE SEQUENCE [LARGE SCALE GENOMIC DNA]</scope>
    <source>
        <strain evidence="4">cv. DH200-94</strain>
    </source>
</reference>
<dbReference type="InParanoid" id="A0A068VC97"/>
<feature type="compositionally biased region" description="Basic and acidic residues" evidence="1">
    <location>
        <begin position="428"/>
        <end position="440"/>
    </location>
</feature>
<feature type="region of interest" description="Disordered" evidence="1">
    <location>
        <begin position="404"/>
        <end position="483"/>
    </location>
</feature>
<feature type="compositionally biased region" description="Basic residues" evidence="1">
    <location>
        <begin position="471"/>
        <end position="483"/>
    </location>
</feature>
<dbReference type="InterPro" id="IPR044824">
    <property type="entry name" value="MAIN-like"/>
</dbReference>
<feature type="compositionally biased region" description="Low complexity" evidence="1">
    <location>
        <begin position="406"/>
        <end position="416"/>
    </location>
</feature>
<dbReference type="PANTHER" id="PTHR46033:SF8">
    <property type="entry name" value="PROTEIN MAINTENANCE OF MERISTEMS-LIKE"/>
    <property type="match status" value="1"/>
</dbReference>
<dbReference type="Gramene" id="CDP18366">
    <property type="protein sequence ID" value="CDP18366"/>
    <property type="gene ID" value="GSCOC_T00013608001"/>
</dbReference>
<sequence length="483" mass="54606">MGEYSWGSRLCHASRASTTTTGGPYLLLQIWAWERIPSIRPKMYPFIWMPYNEERLAALPRYCRHGKHIWRARVPLVFWHIIGFHCPDRVMRQFGLVQKVPEPINTNPNRLHQLDLSGYPGRNWAQFLRAWIQYWNARANVEVIDQLANTFNPSNNYLKWYHEHIVLYILNLSDQNPQIGQMLQGASGQFEYLVCIYLRLLTVRSIRFWASFDIKCPIHTGPLSSRGRQRRHDQYDGSTVVEPTVQVIGIDTGYQHTPPVQQFTPFESSPVLGVDRGMAAWCHVSRDMFIPQLASMTIGAQATPSQQFSPFAAPPTPVADMYGFDPRFPSSSQLPPYEHVPMTGNFSSPTALHPIFTFLSGTGDTSSSLELSYYYSLGQSLVFPSTDQPSYASGHVSTGDFVTYRSTNNSESNDTSDALETDDVDPDSGSRDDPSSHDVPNHPGVVLGEHQRRRLKRFCCPSTTPQNVGKGKGKSKGNMHPKH</sequence>
<dbReference type="STRING" id="49390.A0A068VC97"/>
<name>A0A068VC97_COFCA</name>
<dbReference type="PANTHER" id="PTHR46033">
    <property type="entry name" value="PROTEIN MAIN-LIKE 2"/>
    <property type="match status" value="1"/>
</dbReference>
<proteinExistence type="predicted"/>